<gene>
    <name evidence="1" type="ORF">TPSB3V08_LOCUS14325</name>
</gene>
<sequence>MVPIKPDAQGFCPLFPTIVAGPVSAVKILENNFF</sequence>
<reference evidence="1" key="1">
    <citation type="submission" date="2020-11" db="EMBL/GenBank/DDBJ databases">
        <authorList>
            <person name="Tran Van P."/>
        </authorList>
    </citation>
    <scope>NUCLEOTIDE SEQUENCE</scope>
</reference>
<name>A0A7R9DVM6_TIMPO</name>
<dbReference type="EMBL" id="OD039557">
    <property type="protein sequence ID" value="CAD7420910.1"/>
    <property type="molecule type" value="Genomic_DNA"/>
</dbReference>
<accession>A0A7R9DVM6</accession>
<evidence type="ECO:0000313" key="1">
    <source>
        <dbReference type="EMBL" id="CAD7420910.1"/>
    </source>
</evidence>
<protein>
    <submittedName>
        <fullName evidence="1">Uncharacterized protein</fullName>
    </submittedName>
</protein>
<dbReference type="AlphaFoldDB" id="A0A7R9DVM6"/>
<organism evidence="1">
    <name type="scientific">Timema poppense</name>
    <name type="common">Walking stick</name>
    <dbReference type="NCBI Taxonomy" id="170557"/>
    <lineage>
        <taxon>Eukaryota</taxon>
        <taxon>Metazoa</taxon>
        <taxon>Ecdysozoa</taxon>
        <taxon>Arthropoda</taxon>
        <taxon>Hexapoda</taxon>
        <taxon>Insecta</taxon>
        <taxon>Pterygota</taxon>
        <taxon>Neoptera</taxon>
        <taxon>Polyneoptera</taxon>
        <taxon>Phasmatodea</taxon>
        <taxon>Timematodea</taxon>
        <taxon>Timematoidea</taxon>
        <taxon>Timematidae</taxon>
        <taxon>Timema</taxon>
    </lineage>
</organism>
<proteinExistence type="predicted"/>